<gene>
    <name evidence="1" type="ORF">Bca52824_022264</name>
</gene>
<proteinExistence type="predicted"/>
<evidence type="ECO:0000313" key="2">
    <source>
        <dbReference type="Proteomes" id="UP000886595"/>
    </source>
</evidence>
<name>A0A8X8AU83_BRACI</name>
<dbReference type="PANTHER" id="PTHR32212">
    <property type="entry name" value="CYCLIN-LIKE F-BOX"/>
    <property type="match status" value="1"/>
</dbReference>
<dbReference type="AlphaFoldDB" id="A0A8X8AU83"/>
<dbReference type="PANTHER" id="PTHR32212:SF311">
    <property type="entry name" value="FBD DOMAIN-CONTAINING PROTEIN"/>
    <property type="match status" value="1"/>
</dbReference>
<evidence type="ECO:0008006" key="3">
    <source>
        <dbReference type="Google" id="ProtNLM"/>
    </source>
</evidence>
<comment type="caution">
    <text evidence="1">The sequence shown here is derived from an EMBL/GenBank/DDBJ whole genome shotgun (WGS) entry which is preliminary data.</text>
</comment>
<dbReference type="OrthoDB" id="613853at2759"/>
<protein>
    <recommendedName>
        <fullName evidence="3">F-box family protein</fullName>
    </recommendedName>
</protein>
<keyword evidence="2" id="KW-1185">Reference proteome</keyword>
<dbReference type="EMBL" id="JAAMPC010000005">
    <property type="protein sequence ID" value="KAG2310707.1"/>
    <property type="molecule type" value="Genomic_DNA"/>
</dbReference>
<dbReference type="Proteomes" id="UP000886595">
    <property type="component" value="Unassembled WGS sequence"/>
</dbReference>
<accession>A0A8X8AU83</accession>
<reference evidence="1 2" key="1">
    <citation type="submission" date="2020-02" db="EMBL/GenBank/DDBJ databases">
        <authorList>
            <person name="Ma Q."/>
            <person name="Huang Y."/>
            <person name="Song X."/>
            <person name="Pei D."/>
        </authorList>
    </citation>
    <scope>NUCLEOTIDE SEQUENCE [LARGE SCALE GENOMIC DNA]</scope>
    <source>
        <strain evidence="1">Sxm20200214</strain>
        <tissue evidence="1">Leaf</tissue>
    </source>
</reference>
<evidence type="ECO:0000313" key="1">
    <source>
        <dbReference type="EMBL" id="KAG2310707.1"/>
    </source>
</evidence>
<organism evidence="1 2">
    <name type="scientific">Brassica carinata</name>
    <name type="common">Ethiopian mustard</name>
    <name type="synonym">Abyssinian cabbage</name>
    <dbReference type="NCBI Taxonomy" id="52824"/>
    <lineage>
        <taxon>Eukaryota</taxon>
        <taxon>Viridiplantae</taxon>
        <taxon>Streptophyta</taxon>
        <taxon>Embryophyta</taxon>
        <taxon>Tracheophyta</taxon>
        <taxon>Spermatophyta</taxon>
        <taxon>Magnoliopsida</taxon>
        <taxon>eudicotyledons</taxon>
        <taxon>Gunneridae</taxon>
        <taxon>Pentapetalae</taxon>
        <taxon>rosids</taxon>
        <taxon>malvids</taxon>
        <taxon>Brassicales</taxon>
        <taxon>Brassicaceae</taxon>
        <taxon>Brassiceae</taxon>
        <taxon>Brassica</taxon>
    </lineage>
</organism>
<sequence length="186" mass="20893">MSTVHNNTIHSLVLELFKSRDAWRSEGESLQRALYCPPEDNEHRRPSTKTLSSEPMAVSPALVSGLRILSELPTAEDVVATMVLSKHWLPLWKSVPKLVFDDDGYEDIDTGRFSRFVDRCLILHKAPIETLHFELTQSSTVADIGIWIDMAVQRCVRDLSIDIDCASSTNPVVLPRSLYAEAVECL</sequence>